<keyword evidence="1" id="KW-0472">Membrane</keyword>
<dbReference type="AlphaFoldDB" id="A0A7D5F6L8"/>
<evidence type="ECO:0000256" key="1">
    <source>
        <dbReference type="SAM" id="Phobius"/>
    </source>
</evidence>
<keyword evidence="1" id="KW-0812">Transmembrane</keyword>
<keyword evidence="1" id="KW-1133">Transmembrane helix</keyword>
<evidence type="ECO:0000313" key="2">
    <source>
        <dbReference type="EMBL" id="QLD10409.1"/>
    </source>
</evidence>
<dbReference type="PANTHER" id="PTHR37305">
    <property type="entry name" value="INTEGRAL MEMBRANE PROTEIN-RELATED"/>
    <property type="match status" value="1"/>
</dbReference>
<organism evidence="2 3">
    <name type="scientific">Microbacterium oleivorans</name>
    <dbReference type="NCBI Taxonomy" id="273677"/>
    <lineage>
        <taxon>Bacteria</taxon>
        <taxon>Bacillati</taxon>
        <taxon>Actinomycetota</taxon>
        <taxon>Actinomycetes</taxon>
        <taxon>Micrococcales</taxon>
        <taxon>Microbacteriaceae</taxon>
        <taxon>Microbacterium</taxon>
    </lineage>
</organism>
<dbReference type="PANTHER" id="PTHR37305:SF1">
    <property type="entry name" value="MEMBRANE PROTEIN"/>
    <property type="match status" value="1"/>
</dbReference>
<sequence>MSATTATTSAPTRVAPTDARLSFGRVVRSETIKLLTLRSTWWSLGVTAALAVGISLMMAWASTDFGGGFNPVVAIVAPMQFTMLVAGILGAMAITGEYSTGMIRSTLTAEPRRGVVLAAKGIVVALVLAITTVVTSTIAVLASAPIFGDRGIDWSDPERSIVPLALGVLAMATFALLGLGWGFIIRNGAGAIAATVGIMFVLPIVLTLFALGGEAWAWIVDLGAYLPAAAAQVITSPGAEDFWPSLITLIAWPVATLLGGWAVLRTRDA</sequence>
<proteinExistence type="predicted"/>
<accession>A0A7D5F6L8</accession>
<feature type="transmembrane region" description="Helical" evidence="1">
    <location>
        <begin position="72"/>
        <end position="94"/>
    </location>
</feature>
<dbReference type="RefSeq" id="WP_178009484.1">
    <property type="nucleotide sequence ID" value="NZ_CP058316.1"/>
</dbReference>
<gene>
    <name evidence="2" type="ORF">HW566_00560</name>
</gene>
<dbReference type="Proteomes" id="UP000509638">
    <property type="component" value="Chromosome"/>
</dbReference>
<feature type="transmembrane region" description="Helical" evidence="1">
    <location>
        <begin position="41"/>
        <end position="60"/>
    </location>
</feature>
<feature type="transmembrane region" description="Helical" evidence="1">
    <location>
        <begin position="191"/>
        <end position="212"/>
    </location>
</feature>
<evidence type="ECO:0000313" key="3">
    <source>
        <dbReference type="Proteomes" id="UP000509638"/>
    </source>
</evidence>
<feature type="transmembrane region" description="Helical" evidence="1">
    <location>
        <begin position="115"/>
        <end position="141"/>
    </location>
</feature>
<protein>
    <submittedName>
        <fullName evidence="2">ABC transporter permease subunit</fullName>
    </submittedName>
</protein>
<dbReference type="EMBL" id="CP058316">
    <property type="protein sequence ID" value="QLD10409.1"/>
    <property type="molecule type" value="Genomic_DNA"/>
</dbReference>
<reference evidence="2 3" key="1">
    <citation type="submission" date="2020-06" db="EMBL/GenBank/DDBJ databases">
        <authorList>
            <person name="Jo H."/>
        </authorList>
    </citation>
    <scope>NUCLEOTIDE SEQUENCE [LARGE SCALE GENOMIC DNA]</scope>
    <source>
        <strain evidence="2 3">I46</strain>
    </source>
</reference>
<feature type="transmembrane region" description="Helical" evidence="1">
    <location>
        <begin position="161"/>
        <end position="184"/>
    </location>
</feature>
<name>A0A7D5F6L8_9MICO</name>
<feature type="transmembrane region" description="Helical" evidence="1">
    <location>
        <begin position="242"/>
        <end position="264"/>
    </location>
</feature>